<dbReference type="GO" id="GO:0003677">
    <property type="term" value="F:DNA binding"/>
    <property type="evidence" value="ECO:0007669"/>
    <property type="project" value="UniProtKB-KW"/>
</dbReference>
<organism evidence="4 5">
    <name type="scientific">Nocardia vulneris</name>
    <dbReference type="NCBI Taxonomy" id="1141657"/>
    <lineage>
        <taxon>Bacteria</taxon>
        <taxon>Bacillati</taxon>
        <taxon>Actinomycetota</taxon>
        <taxon>Actinomycetes</taxon>
        <taxon>Mycobacteriales</taxon>
        <taxon>Nocardiaceae</taxon>
        <taxon>Nocardia</taxon>
    </lineage>
</organism>
<dbReference type="EMBL" id="JNFP01000014">
    <property type="protein sequence ID" value="KIA64322.1"/>
    <property type="molecule type" value="Genomic_DNA"/>
</dbReference>
<dbReference type="RefSeq" id="WP_043669614.1">
    <property type="nucleotide sequence ID" value="NZ_BDCI01000004.1"/>
</dbReference>
<name>A0ABR4ZGV3_9NOCA</name>
<keyword evidence="5" id="KW-1185">Reference proteome</keyword>
<accession>A0ABR4ZGV3</accession>
<evidence type="ECO:0000313" key="4">
    <source>
        <dbReference type="EMBL" id="KIA64322.1"/>
    </source>
</evidence>
<sequence length="164" mass="18203">MYEANTTVIGTIVNNPVKRDLPNGEQMLTFRMASNSRRLDHATGEWVDNGALFLTVSCWRRLVSGVDVSLHRGDPVLAHGQLRSREYRGRDGVERRDLEMRATAVGPDLARCTAQVTRWSADRWTDDQPPQEFSVAESGVLSAPLPPTQPPQHVPHDEAVPAPV</sequence>
<keyword evidence="1 2" id="KW-0238">DNA-binding</keyword>
<feature type="compositionally biased region" description="Pro residues" evidence="3">
    <location>
        <begin position="144"/>
        <end position="153"/>
    </location>
</feature>
<gene>
    <name evidence="4" type="ORF">FG87_13735</name>
</gene>
<feature type="compositionally biased region" description="Basic and acidic residues" evidence="3">
    <location>
        <begin position="154"/>
        <end position="164"/>
    </location>
</feature>
<dbReference type="CDD" id="cd04496">
    <property type="entry name" value="SSB_OBF"/>
    <property type="match status" value="1"/>
</dbReference>
<dbReference type="Proteomes" id="UP000031364">
    <property type="component" value="Unassembled WGS sequence"/>
</dbReference>
<evidence type="ECO:0000256" key="2">
    <source>
        <dbReference type="PROSITE-ProRule" id="PRU00252"/>
    </source>
</evidence>
<dbReference type="Gene3D" id="2.40.50.140">
    <property type="entry name" value="Nucleic acid-binding proteins"/>
    <property type="match status" value="1"/>
</dbReference>
<dbReference type="InterPro" id="IPR012340">
    <property type="entry name" value="NA-bd_OB-fold"/>
</dbReference>
<dbReference type="SUPFAM" id="SSF50249">
    <property type="entry name" value="Nucleic acid-binding proteins"/>
    <property type="match status" value="1"/>
</dbReference>
<dbReference type="InterPro" id="IPR000424">
    <property type="entry name" value="Primosome_PriB/ssb"/>
</dbReference>
<evidence type="ECO:0000256" key="3">
    <source>
        <dbReference type="SAM" id="MobiDB-lite"/>
    </source>
</evidence>
<comment type="caution">
    <text evidence="4">The sequence shown here is derived from an EMBL/GenBank/DDBJ whole genome shotgun (WGS) entry which is preliminary data.</text>
</comment>
<feature type="region of interest" description="Disordered" evidence="3">
    <location>
        <begin position="121"/>
        <end position="164"/>
    </location>
</feature>
<dbReference type="PROSITE" id="PS50935">
    <property type="entry name" value="SSB"/>
    <property type="match status" value="1"/>
</dbReference>
<proteinExistence type="predicted"/>
<evidence type="ECO:0000256" key="1">
    <source>
        <dbReference type="ARBA" id="ARBA00023125"/>
    </source>
</evidence>
<protein>
    <submittedName>
        <fullName evidence="4">Single-stranded DNA-binding protein</fullName>
    </submittedName>
</protein>
<evidence type="ECO:0000313" key="5">
    <source>
        <dbReference type="Proteomes" id="UP000031364"/>
    </source>
</evidence>
<dbReference type="Pfam" id="PF00436">
    <property type="entry name" value="SSB"/>
    <property type="match status" value="1"/>
</dbReference>
<reference evidence="4 5" key="1">
    <citation type="journal article" date="2014" name="Int. J. Syst. Evol. Microbiol.">
        <title>Nocardia vulneris sp. nov., isolated from wounds of human patients in North America.</title>
        <authorList>
            <person name="Lasker B.A."/>
            <person name="Bell M."/>
            <person name="Klenk H.P."/>
            <person name="Sproer C."/>
            <person name="Schumann C."/>
            <person name="Schumann P."/>
            <person name="Brown J.M."/>
        </authorList>
    </citation>
    <scope>NUCLEOTIDE SEQUENCE [LARGE SCALE GENOMIC DNA]</scope>
    <source>
        <strain evidence="4 5">W9851</strain>
    </source>
</reference>